<sequence>MPTQKYTDMKIVAAIAISAMCVMFMSCNVGKGCPSSGRNVGAEKILSGDPKAIKDMKKARKFRS</sequence>
<accession>A0A512BF08</accession>
<name>A0A512BF08_9BACT</name>
<dbReference type="RefSeq" id="WP_147204660.1">
    <property type="nucleotide sequence ID" value="NZ_BJYT01000011.1"/>
</dbReference>
<keyword evidence="2" id="KW-1185">Reference proteome</keyword>
<proteinExistence type="predicted"/>
<organism evidence="1 2">
    <name type="scientific">Segetibacter aerophilus</name>
    <dbReference type="NCBI Taxonomy" id="670293"/>
    <lineage>
        <taxon>Bacteria</taxon>
        <taxon>Pseudomonadati</taxon>
        <taxon>Bacteroidota</taxon>
        <taxon>Chitinophagia</taxon>
        <taxon>Chitinophagales</taxon>
        <taxon>Chitinophagaceae</taxon>
        <taxon>Segetibacter</taxon>
    </lineage>
</organism>
<comment type="caution">
    <text evidence="1">The sequence shown here is derived from an EMBL/GenBank/DDBJ whole genome shotgun (WGS) entry which is preliminary data.</text>
</comment>
<dbReference type="AlphaFoldDB" id="A0A512BF08"/>
<protein>
    <submittedName>
        <fullName evidence="1">Uncharacterized protein</fullName>
    </submittedName>
</protein>
<evidence type="ECO:0000313" key="2">
    <source>
        <dbReference type="Proteomes" id="UP000321513"/>
    </source>
</evidence>
<dbReference type="OrthoDB" id="678915at2"/>
<dbReference type="Proteomes" id="UP000321513">
    <property type="component" value="Unassembled WGS sequence"/>
</dbReference>
<dbReference type="PROSITE" id="PS51257">
    <property type="entry name" value="PROKAR_LIPOPROTEIN"/>
    <property type="match status" value="1"/>
</dbReference>
<evidence type="ECO:0000313" key="1">
    <source>
        <dbReference type="EMBL" id="GEO10550.1"/>
    </source>
</evidence>
<gene>
    <name evidence="1" type="ORF">SAE01_30460</name>
</gene>
<reference evidence="1 2" key="1">
    <citation type="submission" date="2019-07" db="EMBL/GenBank/DDBJ databases">
        <title>Whole genome shotgun sequence of Segetibacter aerophilus NBRC 106135.</title>
        <authorList>
            <person name="Hosoyama A."/>
            <person name="Uohara A."/>
            <person name="Ohji S."/>
            <person name="Ichikawa N."/>
        </authorList>
    </citation>
    <scope>NUCLEOTIDE SEQUENCE [LARGE SCALE GENOMIC DNA]</scope>
    <source>
        <strain evidence="1 2">NBRC 106135</strain>
    </source>
</reference>
<dbReference type="EMBL" id="BJYT01000011">
    <property type="protein sequence ID" value="GEO10550.1"/>
    <property type="molecule type" value="Genomic_DNA"/>
</dbReference>